<dbReference type="GO" id="GO:0051276">
    <property type="term" value="P:chromosome organization"/>
    <property type="evidence" value="ECO:0007669"/>
    <property type="project" value="TreeGrafter"/>
</dbReference>
<dbReference type="EMBL" id="RCHS01002276">
    <property type="protein sequence ID" value="RMX48438.1"/>
    <property type="molecule type" value="Genomic_DNA"/>
</dbReference>
<name>A0A3M6U4M9_POCDA</name>
<dbReference type="AlphaFoldDB" id="A0A3M6U4M9"/>
<evidence type="ECO:0008006" key="5">
    <source>
        <dbReference type="Google" id="ProtNLM"/>
    </source>
</evidence>
<dbReference type="Proteomes" id="UP000275408">
    <property type="component" value="Unassembled WGS sequence"/>
</dbReference>
<dbReference type="Pfam" id="PF02961">
    <property type="entry name" value="SAM_BAF"/>
    <property type="match status" value="1"/>
</dbReference>
<sequence>MPLWFPKDGKRLISCIKWLTSLGLPLSRQYLDILKKEKEGIMSSPSKQHTDFVKSAIGQKEVTELPGIGPVIGKNLNDDGITRVYQVFGQFLVLNKDREKFYKWLRGFGANDGQCKACFDALDDWSKHHLD</sequence>
<comment type="caution">
    <text evidence="3">The sequence shown here is derived from an EMBL/GenBank/DDBJ whole genome shotgun (WGS) entry which is preliminary data.</text>
</comment>
<dbReference type="GO" id="GO:0005634">
    <property type="term" value="C:nucleus"/>
    <property type="evidence" value="ECO:0007669"/>
    <property type="project" value="UniProtKB-SubCell"/>
</dbReference>
<dbReference type="OrthoDB" id="9997163at2759"/>
<dbReference type="InterPro" id="IPR036617">
    <property type="entry name" value="BAF_sf"/>
</dbReference>
<dbReference type="PANTHER" id="PTHR47507:SF6">
    <property type="entry name" value="BARRIER-TO-AUTOINTEGRATION FACTOR"/>
    <property type="match status" value="1"/>
</dbReference>
<dbReference type="SUPFAM" id="SSF47798">
    <property type="entry name" value="Barrier-to-autointegration factor, BAF"/>
    <property type="match status" value="1"/>
</dbReference>
<comment type="subcellular location">
    <subcellularLocation>
        <location evidence="1">Nucleus</location>
    </subcellularLocation>
</comment>
<dbReference type="STRING" id="46731.A0A3M6U4M9"/>
<gene>
    <name evidence="3" type="ORF">pdam_00020450</name>
</gene>
<dbReference type="InterPro" id="IPR051387">
    <property type="entry name" value="BAF"/>
</dbReference>
<dbReference type="Gene3D" id="1.10.150.40">
    <property type="entry name" value="Barrier-to-autointegration factor, BAF"/>
    <property type="match status" value="1"/>
</dbReference>
<dbReference type="PANTHER" id="PTHR47507">
    <property type="entry name" value="BARRIER TO AUTOINTEGRATION FACTOR 2"/>
    <property type="match status" value="1"/>
</dbReference>
<evidence type="ECO:0000256" key="2">
    <source>
        <dbReference type="ARBA" id="ARBA00023242"/>
    </source>
</evidence>
<dbReference type="InterPro" id="IPR004122">
    <property type="entry name" value="BAF_prot"/>
</dbReference>
<keyword evidence="2" id="KW-0539">Nucleus</keyword>
<evidence type="ECO:0000313" key="3">
    <source>
        <dbReference type="EMBL" id="RMX48438.1"/>
    </source>
</evidence>
<dbReference type="SMART" id="SM01023">
    <property type="entry name" value="BAF"/>
    <property type="match status" value="1"/>
</dbReference>
<reference evidence="3 4" key="1">
    <citation type="journal article" date="2018" name="Sci. Rep.">
        <title>Comparative analysis of the Pocillopora damicornis genome highlights role of immune system in coral evolution.</title>
        <authorList>
            <person name="Cunning R."/>
            <person name="Bay R.A."/>
            <person name="Gillette P."/>
            <person name="Baker A.C."/>
            <person name="Traylor-Knowles N."/>
        </authorList>
    </citation>
    <scope>NUCLEOTIDE SEQUENCE [LARGE SCALE GENOMIC DNA]</scope>
    <source>
        <strain evidence="3">RSMAS</strain>
        <tissue evidence="3">Whole animal</tissue>
    </source>
</reference>
<evidence type="ECO:0000256" key="1">
    <source>
        <dbReference type="ARBA" id="ARBA00004123"/>
    </source>
</evidence>
<proteinExistence type="predicted"/>
<evidence type="ECO:0000313" key="4">
    <source>
        <dbReference type="Proteomes" id="UP000275408"/>
    </source>
</evidence>
<keyword evidence="4" id="KW-1185">Reference proteome</keyword>
<dbReference type="GO" id="GO:0003677">
    <property type="term" value="F:DNA binding"/>
    <property type="evidence" value="ECO:0007669"/>
    <property type="project" value="InterPro"/>
</dbReference>
<organism evidence="3 4">
    <name type="scientific">Pocillopora damicornis</name>
    <name type="common">Cauliflower coral</name>
    <name type="synonym">Millepora damicornis</name>
    <dbReference type="NCBI Taxonomy" id="46731"/>
    <lineage>
        <taxon>Eukaryota</taxon>
        <taxon>Metazoa</taxon>
        <taxon>Cnidaria</taxon>
        <taxon>Anthozoa</taxon>
        <taxon>Hexacorallia</taxon>
        <taxon>Scleractinia</taxon>
        <taxon>Astrocoeniina</taxon>
        <taxon>Pocilloporidae</taxon>
        <taxon>Pocillopora</taxon>
    </lineage>
</organism>
<protein>
    <recommendedName>
        <fullName evidence="5">Barrier to autointegration factor</fullName>
    </recommendedName>
</protein>
<accession>A0A3M6U4M9</accession>
<dbReference type="GO" id="GO:0000793">
    <property type="term" value="C:condensed chromosome"/>
    <property type="evidence" value="ECO:0007669"/>
    <property type="project" value="TreeGrafter"/>
</dbReference>